<evidence type="ECO:0000256" key="1">
    <source>
        <dbReference type="ARBA" id="ARBA00007118"/>
    </source>
</evidence>
<dbReference type="CDD" id="cd02150">
    <property type="entry name" value="nitroreductase"/>
    <property type="match status" value="1"/>
</dbReference>
<reference evidence="4" key="1">
    <citation type="submission" date="2015-09" db="EMBL/GenBank/DDBJ databases">
        <authorList>
            <consortium name="Pathogen Informatics"/>
        </authorList>
    </citation>
    <scope>NUCLEOTIDE SEQUENCE</scope>
    <source>
        <strain evidence="4">2789STDY5834896</strain>
    </source>
</reference>
<accession>A0A1C6JAZ5</accession>
<dbReference type="AlphaFoldDB" id="A0A1C6JAZ5"/>
<gene>
    <name evidence="4" type="primary">frp</name>
    <name evidence="4" type="ORF">SAMEA3545359_02051</name>
</gene>
<name>A0A1C6JAZ5_9FIRM</name>
<dbReference type="Pfam" id="PF00881">
    <property type="entry name" value="Nitroreductase"/>
    <property type="match status" value="1"/>
</dbReference>
<dbReference type="SUPFAM" id="SSF55469">
    <property type="entry name" value="FMN-dependent nitroreductase-like"/>
    <property type="match status" value="1"/>
</dbReference>
<dbReference type="InterPro" id="IPR000415">
    <property type="entry name" value="Nitroreductase-like"/>
</dbReference>
<evidence type="ECO:0000256" key="2">
    <source>
        <dbReference type="ARBA" id="ARBA00023002"/>
    </source>
</evidence>
<evidence type="ECO:0000313" key="4">
    <source>
        <dbReference type="EMBL" id="SCJ79242.1"/>
    </source>
</evidence>
<dbReference type="Gene3D" id="3.40.109.10">
    <property type="entry name" value="NADH Oxidase"/>
    <property type="match status" value="1"/>
</dbReference>
<organism evidence="4">
    <name type="scientific">uncultured Anaerotruncus sp</name>
    <dbReference type="NCBI Taxonomy" id="905011"/>
    <lineage>
        <taxon>Bacteria</taxon>
        <taxon>Bacillati</taxon>
        <taxon>Bacillota</taxon>
        <taxon>Clostridia</taxon>
        <taxon>Eubacteriales</taxon>
        <taxon>Oscillospiraceae</taxon>
        <taxon>Anaerotruncus</taxon>
        <taxon>environmental samples</taxon>
    </lineage>
</organism>
<proteinExistence type="inferred from homology"/>
<dbReference type="EC" id="1.6.99.-" evidence="4"/>
<comment type="similarity">
    <text evidence="1">Belongs to the nitroreductase family.</text>
</comment>
<feature type="domain" description="Nitroreductase" evidence="3">
    <location>
        <begin position="4"/>
        <end position="80"/>
    </location>
</feature>
<protein>
    <submittedName>
        <fullName evidence="4">NADPH-flavin oxidoreductase</fullName>
        <ecNumber evidence="4">1.6.99.-</ecNumber>
    </submittedName>
</protein>
<dbReference type="EMBL" id="FMHG01000001">
    <property type="protein sequence ID" value="SCJ79242.1"/>
    <property type="molecule type" value="Genomic_DNA"/>
</dbReference>
<dbReference type="PANTHER" id="PTHR43673:SF10">
    <property type="entry name" value="NADH DEHYDROGENASE_NAD(P)H NITROREDUCTASE XCC3605-RELATED"/>
    <property type="match status" value="1"/>
</dbReference>
<sequence length="164" mass="18300">MSVIDTRRSIRKYTAQSVAKHTIEQLIAAACLAPSARNQQPWDFLVVTDRQKLDAIPTVQHSCAFISQAPAAVIVCGDRHKNERFWPVDCAAATENLLLKAAELGLGSCWCAIYPLEQEMAGFKRLFGLPDQVEAFSLIVLGYPAEEKPQPDRDPAGHTHWEQW</sequence>
<dbReference type="PANTHER" id="PTHR43673">
    <property type="entry name" value="NAD(P)H NITROREDUCTASE YDGI-RELATED"/>
    <property type="match status" value="1"/>
</dbReference>
<evidence type="ECO:0000259" key="3">
    <source>
        <dbReference type="Pfam" id="PF00881"/>
    </source>
</evidence>
<keyword evidence="2 4" id="KW-0560">Oxidoreductase</keyword>
<dbReference type="GO" id="GO:0016491">
    <property type="term" value="F:oxidoreductase activity"/>
    <property type="evidence" value="ECO:0007669"/>
    <property type="project" value="UniProtKB-KW"/>
</dbReference>
<dbReference type="InterPro" id="IPR029479">
    <property type="entry name" value="Nitroreductase"/>
</dbReference>